<evidence type="ECO:0000256" key="4">
    <source>
        <dbReference type="ARBA" id="ARBA00022692"/>
    </source>
</evidence>
<keyword evidence="4 10" id="KW-0812">Transmembrane</keyword>
<evidence type="ECO:0000256" key="1">
    <source>
        <dbReference type="ARBA" id="ARBA00022475"/>
    </source>
</evidence>
<keyword evidence="1 10" id="KW-1003">Cell membrane</keyword>
<comment type="catalytic activity">
    <reaction evidence="10">
        <text>an acyl phosphate + sn-glycerol 3-phosphate = a 1-acyl-sn-glycero-3-phosphate + phosphate</text>
        <dbReference type="Rhea" id="RHEA:34075"/>
        <dbReference type="ChEBI" id="CHEBI:43474"/>
        <dbReference type="ChEBI" id="CHEBI:57597"/>
        <dbReference type="ChEBI" id="CHEBI:57970"/>
        <dbReference type="ChEBI" id="CHEBI:59918"/>
        <dbReference type="EC" id="2.3.1.275"/>
    </reaction>
</comment>
<keyword evidence="7 10" id="KW-0472">Membrane</keyword>
<comment type="function">
    <text evidence="10">Catalyzes the transfer of an acyl group from acyl-phosphate (acyl-PO(4)) to glycerol-3-phosphate (G3P) to form lysophosphatidic acid (LPA). This enzyme utilizes acyl-phosphate as fatty acyl donor, but not acyl-CoA or acyl-ACP.</text>
</comment>
<dbReference type="Proteomes" id="UP000501728">
    <property type="component" value="Chromosome"/>
</dbReference>
<keyword evidence="11" id="KW-0012">Acyltransferase</keyword>
<comment type="pathway">
    <text evidence="10">Lipid metabolism; phospholipid metabolism.</text>
</comment>
<feature type="transmembrane region" description="Helical" evidence="10">
    <location>
        <begin position="86"/>
        <end position="107"/>
    </location>
</feature>
<keyword evidence="2 10" id="KW-0444">Lipid biosynthesis</keyword>
<dbReference type="NCBIfam" id="TIGR00023">
    <property type="entry name" value="glycerol-3-phosphate 1-O-acyltransferase PlsY"/>
    <property type="match status" value="1"/>
</dbReference>
<dbReference type="GO" id="GO:0043772">
    <property type="term" value="F:acyl-phosphate glycerol-3-phosphate acyltransferase activity"/>
    <property type="evidence" value="ECO:0007669"/>
    <property type="project" value="UniProtKB-UniRule"/>
</dbReference>
<keyword evidence="9 10" id="KW-1208">Phospholipid metabolism</keyword>
<evidence type="ECO:0000256" key="7">
    <source>
        <dbReference type="ARBA" id="ARBA00023136"/>
    </source>
</evidence>
<name>A0A858U580_9MOLU</name>
<dbReference type="EMBL" id="CP051480">
    <property type="protein sequence ID" value="QJG66415.1"/>
    <property type="molecule type" value="Genomic_DNA"/>
</dbReference>
<evidence type="ECO:0000313" key="11">
    <source>
        <dbReference type="EMBL" id="QJG66415.1"/>
    </source>
</evidence>
<feature type="transmembrane region" description="Helical" evidence="10">
    <location>
        <begin position="58"/>
        <end position="80"/>
    </location>
</feature>
<dbReference type="RefSeq" id="WP_169580238.1">
    <property type="nucleotide sequence ID" value="NZ_CP051480.1"/>
</dbReference>
<evidence type="ECO:0000256" key="9">
    <source>
        <dbReference type="ARBA" id="ARBA00023264"/>
    </source>
</evidence>
<evidence type="ECO:0000256" key="10">
    <source>
        <dbReference type="HAMAP-Rule" id="MF_01043"/>
    </source>
</evidence>
<dbReference type="HAMAP" id="MF_01043">
    <property type="entry name" value="PlsY"/>
    <property type="match status" value="1"/>
</dbReference>
<dbReference type="UniPathway" id="UPA00085"/>
<dbReference type="GO" id="GO:0008654">
    <property type="term" value="P:phospholipid biosynthetic process"/>
    <property type="evidence" value="ECO:0007669"/>
    <property type="project" value="UniProtKB-UniRule"/>
</dbReference>
<feature type="transmembrane region" description="Helical" evidence="10">
    <location>
        <begin position="6"/>
        <end position="29"/>
    </location>
</feature>
<dbReference type="InterPro" id="IPR003811">
    <property type="entry name" value="G3P_acylTferase_PlsY"/>
</dbReference>
<feature type="transmembrane region" description="Helical" evidence="10">
    <location>
        <begin position="181"/>
        <end position="199"/>
    </location>
</feature>
<dbReference type="GO" id="GO:0005886">
    <property type="term" value="C:plasma membrane"/>
    <property type="evidence" value="ECO:0007669"/>
    <property type="project" value="UniProtKB-SubCell"/>
</dbReference>
<keyword evidence="5 10" id="KW-1133">Transmembrane helix</keyword>
<gene>
    <name evidence="10 11" type="primary">plsY</name>
    <name evidence="11" type="ORF">HGG64_01670</name>
</gene>
<reference evidence="11 12" key="1">
    <citation type="submission" date="2020-04" db="EMBL/GenBank/DDBJ databases">
        <title>Novel Mycoplasma species detected in Phocoena phocoena (harbor porpoise) from the USA.</title>
        <authorList>
            <person name="Volokhov D.V."/>
        </authorList>
    </citation>
    <scope>NUCLEOTIDE SEQUENCE [LARGE SCALE GENOMIC DNA]</scope>
    <source>
        <strain evidence="11 12">C264-NAS</strain>
    </source>
</reference>
<evidence type="ECO:0000256" key="2">
    <source>
        <dbReference type="ARBA" id="ARBA00022516"/>
    </source>
</evidence>
<evidence type="ECO:0000256" key="8">
    <source>
        <dbReference type="ARBA" id="ARBA00023209"/>
    </source>
</evidence>
<comment type="subcellular location">
    <subcellularLocation>
        <location evidence="10">Cell membrane</location>
        <topology evidence="10">Multi-pass membrane protein</topology>
    </subcellularLocation>
</comment>
<evidence type="ECO:0000256" key="3">
    <source>
        <dbReference type="ARBA" id="ARBA00022679"/>
    </source>
</evidence>
<keyword evidence="3 10" id="KW-0808">Transferase</keyword>
<dbReference type="EC" id="2.3.1.275" evidence="10"/>
<comment type="subunit">
    <text evidence="10">Probably interacts with PlsX.</text>
</comment>
<dbReference type="Pfam" id="PF02660">
    <property type="entry name" value="G3P_acyltransf"/>
    <property type="match status" value="1"/>
</dbReference>
<dbReference type="PANTHER" id="PTHR30309:SF0">
    <property type="entry name" value="GLYCEROL-3-PHOSPHATE ACYLTRANSFERASE-RELATED"/>
    <property type="match status" value="1"/>
</dbReference>
<evidence type="ECO:0000256" key="5">
    <source>
        <dbReference type="ARBA" id="ARBA00022989"/>
    </source>
</evidence>
<feature type="transmembrane region" description="Helical" evidence="10">
    <location>
        <begin position="150"/>
        <end position="169"/>
    </location>
</feature>
<evidence type="ECO:0000313" key="12">
    <source>
        <dbReference type="Proteomes" id="UP000501728"/>
    </source>
</evidence>
<organism evidence="11 12">
    <name type="scientific">Mycoplasma phocoeninasale</name>
    <dbReference type="NCBI Taxonomy" id="2726117"/>
    <lineage>
        <taxon>Bacteria</taxon>
        <taxon>Bacillati</taxon>
        <taxon>Mycoplasmatota</taxon>
        <taxon>Mollicutes</taxon>
        <taxon>Mycoplasmataceae</taxon>
        <taxon>Mycoplasma</taxon>
    </lineage>
</organism>
<dbReference type="PANTHER" id="PTHR30309">
    <property type="entry name" value="INNER MEMBRANE PROTEIN YGIH"/>
    <property type="match status" value="1"/>
</dbReference>
<comment type="similarity">
    <text evidence="10">Belongs to the PlsY family.</text>
</comment>
<feature type="transmembrane region" description="Helical" evidence="10">
    <location>
        <begin position="119"/>
        <end position="144"/>
    </location>
</feature>
<protein>
    <recommendedName>
        <fullName evidence="10">Glycerol-3-phosphate acyltransferase</fullName>
    </recommendedName>
    <alternativeName>
        <fullName evidence="10">Acyl-PO4 G3P acyltransferase</fullName>
    </alternativeName>
    <alternativeName>
        <fullName evidence="10">Acyl-phosphate--glycerol-3-phosphate acyltransferase</fullName>
    </alternativeName>
    <alternativeName>
        <fullName evidence="10">G3P acyltransferase</fullName>
        <shortName evidence="10">GPAT</shortName>
        <ecNumber evidence="10">2.3.1.275</ecNumber>
    </alternativeName>
    <alternativeName>
        <fullName evidence="10">Lysophosphatidic acid synthase</fullName>
        <shortName evidence="10">LPA synthase</shortName>
    </alternativeName>
</protein>
<proteinExistence type="inferred from homology"/>
<keyword evidence="6 10" id="KW-0443">Lipid metabolism</keyword>
<dbReference type="KEGG" id="mphn:HGG64_01670"/>
<keyword evidence="12" id="KW-1185">Reference proteome</keyword>
<keyword evidence="8 10" id="KW-0594">Phospholipid biosynthesis</keyword>
<dbReference type="SMART" id="SM01207">
    <property type="entry name" value="G3P_acyltransf"/>
    <property type="match status" value="1"/>
</dbReference>
<evidence type="ECO:0000256" key="6">
    <source>
        <dbReference type="ARBA" id="ARBA00023098"/>
    </source>
</evidence>
<dbReference type="AlphaFoldDB" id="A0A858U580"/>
<sequence>MFKINYISANLTFMIIGYLLGSISFGIIIGKLRGKDLRKEGSNNAGATNAMRVLGLKFGALVFILDFLKSYLSIMLAFTLKALTKNIYIIPMLAGLGAIIGHVFPIFHNLKGGKGVSCFMAMIFAFDFMIFTIYAMVFIFIVLVTKYVSLASTITSATVPFIGFVRPLYFNSSLGFLQANTIYPIHTIVLILGAIIIVIKHIPNYIRLFNHQENKLKL</sequence>
<accession>A0A858U580</accession>